<dbReference type="Pfam" id="PF19263">
    <property type="entry name" value="DUF5906"/>
    <property type="match status" value="1"/>
</dbReference>
<evidence type="ECO:0000256" key="3">
    <source>
        <dbReference type="ARBA" id="ARBA00022840"/>
    </source>
</evidence>
<proteinExistence type="predicted"/>
<dbReference type="InterPro" id="IPR006500">
    <property type="entry name" value="Helicase_put_C_phage/plasmid"/>
</dbReference>
<dbReference type="PANTHER" id="PTHR35372">
    <property type="entry name" value="ATP BINDING PROTEIN-RELATED"/>
    <property type="match status" value="1"/>
</dbReference>
<protein>
    <submittedName>
        <fullName evidence="5">D5 N terminal like protein</fullName>
    </submittedName>
</protein>
<evidence type="ECO:0000313" key="5">
    <source>
        <dbReference type="EMBL" id="PJY74893.1"/>
    </source>
</evidence>
<dbReference type="SUPFAM" id="SSF52540">
    <property type="entry name" value="P-loop containing nucleoside triphosphate hydrolases"/>
    <property type="match status" value="1"/>
</dbReference>
<dbReference type="InterPro" id="IPR045455">
    <property type="entry name" value="NrS-1_pol-like_helicase"/>
</dbReference>
<evidence type="ECO:0000313" key="6">
    <source>
        <dbReference type="Proteomes" id="UP000231846"/>
    </source>
</evidence>
<dbReference type="InterPro" id="IPR014818">
    <property type="entry name" value="Phage/plasmid_primase_P4_C"/>
</dbReference>
<sequence length="553" mass="63717">MEEYRNYYGQEKAESSDDVLINCGVENHVYHITKFKREVEKYAALKDIKERIFPIDFLYAYYGGDSGMITFIDKLREDVANKTEDAKDAKRTLKDLDPSTEVKISIIIENLLNVCEKRGSGIGVINGNVYYYNGCYWELLEENLVKHYLSMVAEKSGLPHFQAAKVNFIELLYKQLITASALPMPKCDTKEVKINLKNGTFKCSNGKIEFSPFSPDDRLIYQLPFEFNPDAKAVKFMRFLEEVIPEKEARMVVAEYIAYIFGKHLRWEKCLVLLGSGGNGKSVLIDIVTALLGEQNVCHFSLSKLCEANGYCRAEIGNYLLNTCSEMGSKNSDPEMVKQLFSNDPVSARSPYGKPITVSSYCRFLFSANFISNKDMEQTNGYFRRFLFLEFNAPIPEWKKNPNLAKEIIEEELSGVFNWVLEGLHRILEPGRQGFTYSKHIDSANKRIERNSNSVALFMSDENLQPSGKKYQDAKTLYSKYKIFCEDNHYGVVSKQEFLRRLETQLKYCIKRKATNNATWIFCEEIATQNEDKGENEFVEKFKKEGIINKRYL</sequence>
<feature type="domain" description="SF3 helicase" evidence="4">
    <location>
        <begin position="248"/>
        <end position="404"/>
    </location>
</feature>
<dbReference type="GO" id="GO:0016787">
    <property type="term" value="F:hydrolase activity"/>
    <property type="evidence" value="ECO:0007669"/>
    <property type="project" value="UniProtKB-KW"/>
</dbReference>
<dbReference type="PROSITE" id="PS51206">
    <property type="entry name" value="SF3_HELICASE_1"/>
    <property type="match status" value="1"/>
</dbReference>
<reference evidence="5 6" key="1">
    <citation type="journal article" date="2017" name="MBio">
        <title>Gut Symbiont Bacteroides fragilis Secretes a Eukaryotic-Like Ubiquitin Protein That Mediates Intraspecies Antagonism.</title>
        <authorList>
            <person name="Chatzidaki-Livanis M."/>
            <person name="Coyne M.J."/>
            <person name="Roelofs K.G."/>
            <person name="Gentyala R.R."/>
            <person name="Caldwell J.M."/>
            <person name="Comstock L.E."/>
        </authorList>
    </citation>
    <scope>NUCLEOTIDE SEQUENCE [LARGE SCALE GENOMIC DNA]</scope>
    <source>
        <strain evidence="5 6">12905</strain>
    </source>
</reference>
<dbReference type="Gene3D" id="3.40.50.300">
    <property type="entry name" value="P-loop containing nucleotide triphosphate hydrolases"/>
    <property type="match status" value="1"/>
</dbReference>
<comment type="caution">
    <text evidence="5">The sequence shown here is derived from an EMBL/GenBank/DDBJ whole genome shotgun (WGS) entry which is preliminary data.</text>
</comment>
<dbReference type="InterPro" id="IPR051620">
    <property type="entry name" value="ORF904-like_C"/>
</dbReference>
<name>A0A2M9V895_BACFG</name>
<dbReference type="Pfam" id="PF08706">
    <property type="entry name" value="D5_N"/>
    <property type="match status" value="1"/>
</dbReference>
<accession>A0A2M9V895</accession>
<evidence type="ECO:0000259" key="4">
    <source>
        <dbReference type="PROSITE" id="PS51206"/>
    </source>
</evidence>
<dbReference type="InterPro" id="IPR027417">
    <property type="entry name" value="P-loop_NTPase"/>
</dbReference>
<keyword evidence="3" id="KW-0067">ATP-binding</keyword>
<dbReference type="SMART" id="SM00885">
    <property type="entry name" value="D5_N"/>
    <property type="match status" value="1"/>
</dbReference>
<gene>
    <name evidence="5" type="ORF">CQW34_01763</name>
</gene>
<dbReference type="EMBL" id="PDCW01000010">
    <property type="protein sequence ID" value="PJY74893.1"/>
    <property type="molecule type" value="Genomic_DNA"/>
</dbReference>
<keyword evidence="1" id="KW-0547">Nucleotide-binding</keyword>
<evidence type="ECO:0000256" key="2">
    <source>
        <dbReference type="ARBA" id="ARBA00022801"/>
    </source>
</evidence>
<dbReference type="NCBIfam" id="TIGR01613">
    <property type="entry name" value="primase_Cterm"/>
    <property type="match status" value="1"/>
</dbReference>
<dbReference type="InterPro" id="IPR014015">
    <property type="entry name" value="Helicase_SF3_DNA-vir"/>
</dbReference>
<dbReference type="RefSeq" id="WP_050441524.1">
    <property type="nucleotide sequence ID" value="NZ_JAQDLP010000002.1"/>
</dbReference>
<organism evidence="5 6">
    <name type="scientific">Bacteroides fragilis</name>
    <dbReference type="NCBI Taxonomy" id="817"/>
    <lineage>
        <taxon>Bacteria</taxon>
        <taxon>Pseudomonadati</taxon>
        <taxon>Bacteroidota</taxon>
        <taxon>Bacteroidia</taxon>
        <taxon>Bacteroidales</taxon>
        <taxon>Bacteroidaceae</taxon>
        <taxon>Bacteroides</taxon>
    </lineage>
</organism>
<dbReference type="GO" id="GO:0005524">
    <property type="term" value="F:ATP binding"/>
    <property type="evidence" value="ECO:0007669"/>
    <property type="project" value="UniProtKB-KW"/>
</dbReference>
<dbReference type="PANTHER" id="PTHR35372:SF2">
    <property type="entry name" value="SF3 HELICASE DOMAIN-CONTAINING PROTEIN"/>
    <property type="match status" value="1"/>
</dbReference>
<evidence type="ECO:0000256" key="1">
    <source>
        <dbReference type="ARBA" id="ARBA00022741"/>
    </source>
</evidence>
<keyword evidence="2" id="KW-0378">Hydrolase</keyword>
<dbReference type="AlphaFoldDB" id="A0A2M9V895"/>
<dbReference type="Proteomes" id="UP000231846">
    <property type="component" value="Unassembled WGS sequence"/>
</dbReference>